<dbReference type="Proteomes" id="UP000295765">
    <property type="component" value="Unassembled WGS sequence"/>
</dbReference>
<dbReference type="PANTHER" id="PTHR43877:SF2">
    <property type="entry name" value="AMINOALKYLPHOSPHONATE N-ACETYLTRANSFERASE-RELATED"/>
    <property type="match status" value="1"/>
</dbReference>
<sequence length="153" mass="17230">MPTPSADRVTVQQAATDEEIVATRAVMRQLRPDVPADEYLGTVRRMMQSDGYRLAAVYDGGEVRAVAGYRVMEMLYCGRILYVDDLNTDAAARSQGYGKVLLDWLKAEARAQGCRQLHLDSGVQREQTHRFYFREGLAINCYHFRIPLAPAEG</sequence>
<evidence type="ECO:0000256" key="2">
    <source>
        <dbReference type="ARBA" id="ARBA00023315"/>
    </source>
</evidence>
<dbReference type="GO" id="GO:0016747">
    <property type="term" value="F:acyltransferase activity, transferring groups other than amino-acyl groups"/>
    <property type="evidence" value="ECO:0007669"/>
    <property type="project" value="InterPro"/>
</dbReference>
<keyword evidence="2" id="KW-0012">Acyltransferase</keyword>
<dbReference type="AlphaFoldDB" id="A0A4R2LJI6"/>
<evidence type="ECO:0000313" key="5">
    <source>
        <dbReference type="Proteomes" id="UP000295765"/>
    </source>
</evidence>
<keyword evidence="1 4" id="KW-0808">Transferase</keyword>
<gene>
    <name evidence="4" type="ORF">EV699_10284</name>
</gene>
<dbReference type="Gene3D" id="3.40.630.30">
    <property type="match status" value="1"/>
</dbReference>
<keyword evidence="5" id="KW-1185">Reference proteome</keyword>
<dbReference type="EMBL" id="SLWY01000002">
    <property type="protein sequence ID" value="TCO83386.1"/>
    <property type="molecule type" value="Genomic_DNA"/>
</dbReference>
<reference evidence="4 5" key="1">
    <citation type="submission" date="2019-03" db="EMBL/GenBank/DDBJ databases">
        <title>Genomic Encyclopedia of Type Strains, Phase IV (KMG-IV): sequencing the most valuable type-strain genomes for metagenomic binning, comparative biology and taxonomic classification.</title>
        <authorList>
            <person name="Goeker M."/>
        </authorList>
    </citation>
    <scope>NUCLEOTIDE SEQUENCE [LARGE SCALE GENOMIC DNA]</scope>
    <source>
        <strain evidence="4 5">DSM 25287</strain>
    </source>
</reference>
<accession>A0A4R2LJI6</accession>
<dbReference type="InterPro" id="IPR016181">
    <property type="entry name" value="Acyl_CoA_acyltransferase"/>
</dbReference>
<evidence type="ECO:0000313" key="4">
    <source>
        <dbReference type="EMBL" id="TCO83386.1"/>
    </source>
</evidence>
<dbReference type="InterPro" id="IPR000182">
    <property type="entry name" value="GNAT_dom"/>
</dbReference>
<dbReference type="InterPro" id="IPR050832">
    <property type="entry name" value="Bact_Acetyltransf"/>
</dbReference>
<protein>
    <submittedName>
        <fullName evidence="4">Acetyltransferase (GNAT) family protein</fullName>
    </submittedName>
</protein>
<dbReference type="SUPFAM" id="SSF55729">
    <property type="entry name" value="Acyl-CoA N-acyltransferases (Nat)"/>
    <property type="match status" value="1"/>
</dbReference>
<name>A0A4R2LJI6_9GAMM</name>
<dbReference type="CDD" id="cd04301">
    <property type="entry name" value="NAT_SF"/>
    <property type="match status" value="1"/>
</dbReference>
<dbReference type="PANTHER" id="PTHR43877">
    <property type="entry name" value="AMINOALKYLPHOSPHONATE N-ACETYLTRANSFERASE-RELATED-RELATED"/>
    <property type="match status" value="1"/>
</dbReference>
<organism evidence="4 5">
    <name type="scientific">Plasticicumulans lactativorans</name>
    <dbReference type="NCBI Taxonomy" id="1133106"/>
    <lineage>
        <taxon>Bacteria</taxon>
        <taxon>Pseudomonadati</taxon>
        <taxon>Pseudomonadota</taxon>
        <taxon>Gammaproteobacteria</taxon>
        <taxon>Candidatus Competibacteraceae</taxon>
        <taxon>Plasticicumulans</taxon>
    </lineage>
</organism>
<dbReference type="RefSeq" id="WP_243662519.1">
    <property type="nucleotide sequence ID" value="NZ_SLWY01000002.1"/>
</dbReference>
<evidence type="ECO:0000256" key="1">
    <source>
        <dbReference type="ARBA" id="ARBA00022679"/>
    </source>
</evidence>
<feature type="domain" description="N-acetyltransferase" evidence="3">
    <location>
        <begin position="9"/>
        <end position="153"/>
    </location>
</feature>
<evidence type="ECO:0000259" key="3">
    <source>
        <dbReference type="PROSITE" id="PS51186"/>
    </source>
</evidence>
<comment type="caution">
    <text evidence="4">The sequence shown here is derived from an EMBL/GenBank/DDBJ whole genome shotgun (WGS) entry which is preliminary data.</text>
</comment>
<proteinExistence type="predicted"/>
<dbReference type="PROSITE" id="PS51186">
    <property type="entry name" value="GNAT"/>
    <property type="match status" value="1"/>
</dbReference>
<dbReference type="Pfam" id="PF00583">
    <property type="entry name" value="Acetyltransf_1"/>
    <property type="match status" value="1"/>
</dbReference>